<reference evidence="4" key="1">
    <citation type="submission" date="2006-12" db="EMBL/GenBank/DDBJ databases">
        <title>Complete sequence of chromosome 1 of Paracoccus denitrificans PD1222.</title>
        <authorList>
            <person name="Copeland A."/>
            <person name="Lucas S."/>
            <person name="Lapidus A."/>
            <person name="Barry K."/>
            <person name="Detter J.C."/>
            <person name="Glavina del Rio T."/>
            <person name="Hammon N."/>
            <person name="Israni S."/>
            <person name="Dalin E."/>
            <person name="Tice H."/>
            <person name="Pitluck S."/>
            <person name="Munk A.C."/>
            <person name="Brettin T."/>
            <person name="Bruce D."/>
            <person name="Han C."/>
            <person name="Tapia R."/>
            <person name="Gilna P."/>
            <person name="Schmutz J."/>
            <person name="Larimer F."/>
            <person name="Land M."/>
            <person name="Hauser L."/>
            <person name="Kyrpides N."/>
            <person name="Lykidis A."/>
            <person name="Spiro S."/>
            <person name="Richardson D.J."/>
            <person name="Moir J.W.B."/>
            <person name="Ferguson S.J."/>
            <person name="van Spanning R.J.M."/>
            <person name="Richardson P."/>
        </authorList>
    </citation>
    <scope>NUCLEOTIDE SEQUENCE [LARGE SCALE GENOMIC DNA]</scope>
    <source>
        <strain evidence="4">Pd 1222</strain>
    </source>
</reference>
<dbReference type="SUPFAM" id="SSF110857">
    <property type="entry name" value="Gamma-glutamyl cyclotransferase-like"/>
    <property type="match status" value="1"/>
</dbReference>
<dbReference type="eggNOG" id="COG3703">
    <property type="taxonomic scope" value="Bacteria"/>
</dbReference>
<dbReference type="EMBL" id="CP000489">
    <property type="protein sequence ID" value="ABL68391.1"/>
    <property type="molecule type" value="Genomic_DNA"/>
</dbReference>
<dbReference type="GO" id="GO:0061928">
    <property type="term" value="F:glutathione specific gamma-glutamylcyclotransferase activity"/>
    <property type="evidence" value="ECO:0007669"/>
    <property type="project" value="UniProtKB-EC"/>
</dbReference>
<evidence type="ECO:0000256" key="1">
    <source>
        <dbReference type="ARBA" id="ARBA00012344"/>
    </source>
</evidence>
<dbReference type="HOGENOM" id="CLU_070703_1_2_5"/>
<dbReference type="InterPro" id="IPR036568">
    <property type="entry name" value="GGCT-like_sf"/>
</dbReference>
<dbReference type="Proteomes" id="UP000000361">
    <property type="component" value="Chromosome 1"/>
</dbReference>
<keyword evidence="4" id="KW-1185">Reference proteome</keyword>
<name>A1AYP7_PARDP</name>
<evidence type="ECO:0000313" key="3">
    <source>
        <dbReference type="EMBL" id="ABL68391.1"/>
    </source>
</evidence>
<dbReference type="STRING" id="318586.Pden_0277"/>
<dbReference type="Pfam" id="PF04752">
    <property type="entry name" value="ChaC"/>
    <property type="match status" value="1"/>
</dbReference>
<dbReference type="CDD" id="cd06661">
    <property type="entry name" value="GGCT_like"/>
    <property type="match status" value="1"/>
</dbReference>
<dbReference type="KEGG" id="pde:Pden_0277"/>
<accession>A1AYP7</accession>
<dbReference type="PANTHER" id="PTHR12192">
    <property type="entry name" value="CATION TRANSPORT PROTEIN CHAC-RELATED"/>
    <property type="match status" value="1"/>
</dbReference>
<dbReference type="PANTHER" id="PTHR12192:SF2">
    <property type="entry name" value="GLUTATHIONE-SPECIFIC GAMMA-GLUTAMYLCYCLOTRANSFERASE 2"/>
    <property type="match status" value="1"/>
</dbReference>
<evidence type="ECO:0000313" key="4">
    <source>
        <dbReference type="Proteomes" id="UP000000361"/>
    </source>
</evidence>
<dbReference type="GO" id="GO:0006751">
    <property type="term" value="P:glutathione catabolic process"/>
    <property type="evidence" value="ECO:0007669"/>
    <property type="project" value="InterPro"/>
</dbReference>
<dbReference type="GO" id="GO:0005737">
    <property type="term" value="C:cytoplasm"/>
    <property type="evidence" value="ECO:0007669"/>
    <property type="project" value="TreeGrafter"/>
</dbReference>
<organism evidence="3 4">
    <name type="scientific">Paracoccus denitrificans (strain Pd 1222)</name>
    <dbReference type="NCBI Taxonomy" id="318586"/>
    <lineage>
        <taxon>Bacteria</taxon>
        <taxon>Pseudomonadati</taxon>
        <taxon>Pseudomonadota</taxon>
        <taxon>Alphaproteobacteria</taxon>
        <taxon>Rhodobacterales</taxon>
        <taxon>Paracoccaceae</taxon>
        <taxon>Paracoccus</taxon>
    </lineage>
</organism>
<sequence>MELSPPAGNLMSNCRPIVLSDDHVARVASAEEGLLHDPRWRMLEDADLDLLADRLTRGRPRPIPVFAYGSLIWNPGFAVGGRRRATAIGWHRRFSISLDHFRGTPERPGLMLALASGGSCEGLVLDIAEGTEAQSLRAILRRELVAHELSANACWIEVETDRGREDALTFYADPVGTQLAELTVQEQAQRLARAAGAAGSGAEYLLRTARGLAEIGIHDDYIWTLQQLVAEEIDAGTAEPEERPSE</sequence>
<dbReference type="InterPro" id="IPR006840">
    <property type="entry name" value="ChaC"/>
</dbReference>
<keyword evidence="2" id="KW-0456">Lyase</keyword>
<dbReference type="EnsemblBacteria" id="ABL68391">
    <property type="protein sequence ID" value="ABL68391"/>
    <property type="gene ID" value="Pden_0277"/>
</dbReference>
<gene>
    <name evidence="3" type="ordered locus">Pden_0277</name>
</gene>
<protein>
    <recommendedName>
        <fullName evidence="1">glutathione-specific gamma-glutamylcyclotransferase</fullName>
        <ecNumber evidence="1">4.3.2.7</ecNumber>
    </recommendedName>
</protein>
<dbReference type="InterPro" id="IPR013024">
    <property type="entry name" value="GGCT-like"/>
</dbReference>
<dbReference type="Gene3D" id="3.10.490.10">
    <property type="entry name" value="Gamma-glutamyl cyclotransferase-like"/>
    <property type="match status" value="1"/>
</dbReference>
<evidence type="ECO:0000256" key="2">
    <source>
        <dbReference type="ARBA" id="ARBA00023239"/>
    </source>
</evidence>
<proteinExistence type="predicted"/>
<dbReference type="EC" id="4.3.2.7" evidence="1"/>
<dbReference type="AlphaFoldDB" id="A1AYP7"/>